<dbReference type="InterPro" id="IPR006356">
    <property type="entry name" value="HAD-SF_hydro_IIA_hyp3"/>
</dbReference>
<dbReference type="InterPro" id="IPR023214">
    <property type="entry name" value="HAD_sf"/>
</dbReference>
<sequence>MSIAPHTTLAALADRYDAFFVDQFGVLRDDDGAYPGANAALLHLKALGKTIVILSNSGRSGAYNGDRLVKLGFDRSGFDHFLTSGDVAHHILAEETAGKAGITRCLTISSGGDRNLAERLGFESVEDAALADIVIISGSEAERIPLSAYRDRLRPAAERGIPCYCTNPDRHKLVKGGGTAPGAGSIALAYEALGGPVRWFGKPHPAIYRQAQSLLGNIEADRIVCVGDSIEHDIAGAAGAGLASCLVRTGILASTPDSALALICETHGARPDFVMARFTI</sequence>
<name>A0AA50H8Z2_9HYPH</name>
<dbReference type="GO" id="GO:0016791">
    <property type="term" value="F:phosphatase activity"/>
    <property type="evidence" value="ECO:0007669"/>
    <property type="project" value="TreeGrafter"/>
</dbReference>
<protein>
    <submittedName>
        <fullName evidence="1">TIGR01459 family HAD-type hydrolase</fullName>
    </submittedName>
</protein>
<dbReference type="Gene3D" id="3.40.50.1000">
    <property type="entry name" value="HAD superfamily/HAD-like"/>
    <property type="match status" value="2"/>
</dbReference>
<proteinExistence type="predicted"/>
<dbReference type="Proteomes" id="UP001234585">
    <property type="component" value="Plasmid unnamed1"/>
</dbReference>
<dbReference type="PANTHER" id="PTHR19288:SF90">
    <property type="entry name" value="OS08G0542600 PROTEIN"/>
    <property type="match status" value="1"/>
</dbReference>
<evidence type="ECO:0000313" key="1">
    <source>
        <dbReference type="EMBL" id="WLR99707.1"/>
    </source>
</evidence>
<dbReference type="RefSeq" id="WP_306039004.1">
    <property type="nucleotide sequence ID" value="NZ_CP132303.1"/>
</dbReference>
<dbReference type="Pfam" id="PF13242">
    <property type="entry name" value="Hydrolase_like"/>
    <property type="match status" value="1"/>
</dbReference>
<reference evidence="1 2" key="1">
    <citation type="submission" date="2023-08" db="EMBL/GenBank/DDBJ databases">
        <title>Pathogen: clinical or host-associated sample.</title>
        <authorList>
            <person name="Hergert J."/>
            <person name="Casey R."/>
            <person name="Wagner J."/>
            <person name="Young E.L."/>
            <person name="Oakeson K.F."/>
        </authorList>
    </citation>
    <scope>NUCLEOTIDE SEQUENCE [LARGE SCALE GENOMIC DNA]</scope>
    <source>
        <strain evidence="1 2">1760953</strain>
        <plasmid evidence="1 2">unnamed1</plasmid>
    </source>
</reference>
<keyword evidence="1" id="KW-0378">Hydrolase</keyword>
<dbReference type="NCBIfam" id="TIGR01459">
    <property type="entry name" value="HAD-SF-IIA-hyp4"/>
    <property type="match status" value="1"/>
</dbReference>
<dbReference type="InterPro" id="IPR006357">
    <property type="entry name" value="HAD-SF_hydro_IIA"/>
</dbReference>
<geneLocation type="plasmid" evidence="1 2">
    <name>unnamed1</name>
</geneLocation>
<keyword evidence="1" id="KW-0614">Plasmid</keyword>
<accession>A0AA50H8Z2</accession>
<dbReference type="NCBIfam" id="TIGR01460">
    <property type="entry name" value="HAD-SF-IIA"/>
    <property type="match status" value="1"/>
</dbReference>
<evidence type="ECO:0000313" key="2">
    <source>
        <dbReference type="Proteomes" id="UP001234585"/>
    </source>
</evidence>
<gene>
    <name evidence="1" type="ORF">Q9313_23380</name>
</gene>
<dbReference type="Pfam" id="PF13344">
    <property type="entry name" value="Hydrolase_6"/>
    <property type="match status" value="1"/>
</dbReference>
<organism evidence="1 2">
    <name type="scientific">Shinella sumterensis</name>
    <dbReference type="NCBI Taxonomy" id="1967501"/>
    <lineage>
        <taxon>Bacteria</taxon>
        <taxon>Pseudomonadati</taxon>
        <taxon>Pseudomonadota</taxon>
        <taxon>Alphaproteobacteria</taxon>
        <taxon>Hyphomicrobiales</taxon>
        <taxon>Rhizobiaceae</taxon>
        <taxon>Shinella</taxon>
    </lineage>
</organism>
<dbReference type="PANTHER" id="PTHR19288">
    <property type="entry name" value="4-NITROPHENYLPHOSPHATASE-RELATED"/>
    <property type="match status" value="1"/>
</dbReference>
<dbReference type="EMBL" id="CP132303">
    <property type="protein sequence ID" value="WLR99707.1"/>
    <property type="molecule type" value="Genomic_DNA"/>
</dbReference>
<dbReference type="SUPFAM" id="SSF56784">
    <property type="entry name" value="HAD-like"/>
    <property type="match status" value="1"/>
</dbReference>
<dbReference type="GO" id="GO:0005737">
    <property type="term" value="C:cytoplasm"/>
    <property type="evidence" value="ECO:0007669"/>
    <property type="project" value="TreeGrafter"/>
</dbReference>
<dbReference type="AlphaFoldDB" id="A0AA50H8Z2"/>
<dbReference type="InterPro" id="IPR036412">
    <property type="entry name" value="HAD-like_sf"/>
</dbReference>
<keyword evidence="2" id="KW-1185">Reference proteome</keyword>